<name>A0A7X1B0K1_9BACT</name>
<organism evidence="2 3">
    <name type="scientific">Puniceicoccus vermicola</name>
    <dbReference type="NCBI Taxonomy" id="388746"/>
    <lineage>
        <taxon>Bacteria</taxon>
        <taxon>Pseudomonadati</taxon>
        <taxon>Verrucomicrobiota</taxon>
        <taxon>Opitutia</taxon>
        <taxon>Puniceicoccales</taxon>
        <taxon>Puniceicoccaceae</taxon>
        <taxon>Puniceicoccus</taxon>
    </lineage>
</organism>
<dbReference type="RefSeq" id="WP_185694029.1">
    <property type="nucleotide sequence ID" value="NZ_JACHVA010000126.1"/>
</dbReference>
<dbReference type="Proteomes" id="UP000525652">
    <property type="component" value="Unassembled WGS sequence"/>
</dbReference>
<keyword evidence="3" id="KW-1185">Reference proteome</keyword>
<evidence type="ECO:0000256" key="1">
    <source>
        <dbReference type="SAM" id="MobiDB-lite"/>
    </source>
</evidence>
<proteinExistence type="predicted"/>
<evidence type="ECO:0000313" key="2">
    <source>
        <dbReference type="EMBL" id="MBC2603401.1"/>
    </source>
</evidence>
<dbReference type="InterPro" id="IPR009078">
    <property type="entry name" value="Ferritin-like_SF"/>
</dbReference>
<accession>A0A7X1B0K1</accession>
<gene>
    <name evidence="2" type="ORF">H5P30_16580</name>
</gene>
<evidence type="ECO:0008006" key="4">
    <source>
        <dbReference type="Google" id="ProtNLM"/>
    </source>
</evidence>
<protein>
    <recommendedName>
        <fullName evidence="4">Ferritin-like domain-containing protein</fullName>
    </recommendedName>
</protein>
<dbReference type="AlphaFoldDB" id="A0A7X1B0K1"/>
<reference evidence="2 3" key="1">
    <citation type="submission" date="2020-07" db="EMBL/GenBank/DDBJ databases">
        <authorList>
            <person name="Feng X."/>
        </authorList>
    </citation>
    <scope>NUCLEOTIDE SEQUENCE [LARGE SCALE GENOMIC DNA]</scope>
    <source>
        <strain evidence="2 3">JCM14086</strain>
    </source>
</reference>
<dbReference type="EMBL" id="JACHVA010000126">
    <property type="protein sequence ID" value="MBC2603401.1"/>
    <property type="molecule type" value="Genomic_DNA"/>
</dbReference>
<feature type="region of interest" description="Disordered" evidence="1">
    <location>
        <begin position="175"/>
        <end position="204"/>
    </location>
</feature>
<sequence>MKAQSLNHPALVKSLRKAYSAEKAAAFAYIGHASSLKEEKERTRIREIENDEWEHRREVGVLLDHYGIPRSRFYEWKYHLIGKCIGLSCHLIGRFMPYFFAGKLESGNVCEYFVMIRYFHELGIHDHDDVLHAMGIKEKEHEVYFLELIADEPWLPWFEKVFEWGKKKTLNDVDLADPLPPGEGDQYCRSRGNGVAVSKKPERR</sequence>
<comment type="caution">
    <text evidence="2">The sequence shown here is derived from an EMBL/GenBank/DDBJ whole genome shotgun (WGS) entry which is preliminary data.</text>
</comment>
<dbReference type="SUPFAM" id="SSF47240">
    <property type="entry name" value="Ferritin-like"/>
    <property type="match status" value="1"/>
</dbReference>
<evidence type="ECO:0000313" key="3">
    <source>
        <dbReference type="Proteomes" id="UP000525652"/>
    </source>
</evidence>